<dbReference type="InterPro" id="IPR009057">
    <property type="entry name" value="Homeodomain-like_sf"/>
</dbReference>
<name>A0ABV8MIT3_9NEIS</name>
<dbReference type="Gene3D" id="1.10.10.10">
    <property type="entry name" value="Winged helix-like DNA-binding domain superfamily/Winged helix DNA-binding domain"/>
    <property type="match status" value="1"/>
</dbReference>
<evidence type="ECO:0000259" key="2">
    <source>
        <dbReference type="Pfam" id="PF13592"/>
    </source>
</evidence>
<dbReference type="Pfam" id="PF13384">
    <property type="entry name" value="HTH_23"/>
    <property type="match status" value="1"/>
</dbReference>
<dbReference type="EMBL" id="JBHSBU010000001">
    <property type="protein sequence ID" value="MFC4158053.1"/>
    <property type="molecule type" value="Genomic_DNA"/>
</dbReference>
<organism evidence="3 4">
    <name type="scientific">Chitinimonas lacunae</name>
    <dbReference type="NCBI Taxonomy" id="1963018"/>
    <lineage>
        <taxon>Bacteria</taxon>
        <taxon>Pseudomonadati</taxon>
        <taxon>Pseudomonadota</taxon>
        <taxon>Betaproteobacteria</taxon>
        <taxon>Neisseriales</taxon>
        <taxon>Chitinibacteraceae</taxon>
        <taxon>Chitinimonas</taxon>
    </lineage>
</organism>
<evidence type="ECO:0000256" key="1">
    <source>
        <dbReference type="SAM" id="MobiDB-lite"/>
    </source>
</evidence>
<keyword evidence="4" id="KW-1185">Reference proteome</keyword>
<accession>A0ABV8MIT3</accession>
<dbReference type="InterPro" id="IPR025959">
    <property type="entry name" value="Winged_HTH_dom"/>
</dbReference>
<feature type="domain" description="Winged helix-turn helix" evidence="2">
    <location>
        <begin position="117"/>
        <end position="163"/>
    </location>
</feature>
<dbReference type="RefSeq" id="WP_378160327.1">
    <property type="nucleotide sequence ID" value="NZ_JBHSBU010000001.1"/>
</dbReference>
<reference evidence="4" key="1">
    <citation type="journal article" date="2019" name="Int. J. Syst. Evol. Microbiol.">
        <title>The Global Catalogue of Microorganisms (GCM) 10K type strain sequencing project: providing services to taxonomists for standard genome sequencing and annotation.</title>
        <authorList>
            <consortium name="The Broad Institute Genomics Platform"/>
            <consortium name="The Broad Institute Genome Sequencing Center for Infectious Disease"/>
            <person name="Wu L."/>
            <person name="Ma J."/>
        </authorList>
    </citation>
    <scope>NUCLEOTIDE SEQUENCE [LARGE SCALE GENOMIC DNA]</scope>
    <source>
        <strain evidence="4">LMG 29894</strain>
    </source>
</reference>
<evidence type="ECO:0000313" key="3">
    <source>
        <dbReference type="EMBL" id="MFC4158053.1"/>
    </source>
</evidence>
<evidence type="ECO:0000313" key="4">
    <source>
        <dbReference type="Proteomes" id="UP001595791"/>
    </source>
</evidence>
<gene>
    <name evidence="3" type="ORF">ACFOW7_01655</name>
</gene>
<dbReference type="InterPro" id="IPR036388">
    <property type="entry name" value="WH-like_DNA-bd_sf"/>
</dbReference>
<dbReference type="SUPFAM" id="SSF46689">
    <property type="entry name" value="Homeodomain-like"/>
    <property type="match status" value="1"/>
</dbReference>
<comment type="caution">
    <text evidence="3">The sequence shown here is derived from an EMBL/GenBank/DDBJ whole genome shotgun (WGS) entry which is preliminary data.</text>
</comment>
<protein>
    <submittedName>
        <fullName evidence="3">Transposase</fullName>
    </submittedName>
</protein>
<dbReference type="Pfam" id="PF13592">
    <property type="entry name" value="HTH_33"/>
    <property type="match status" value="1"/>
</dbReference>
<proteinExistence type="predicted"/>
<dbReference type="Proteomes" id="UP001595791">
    <property type="component" value="Unassembled WGS sequence"/>
</dbReference>
<sequence>MARPAQGKEQIEAARALLKNAKTPKEVRQAQAVLLPLEHGMSLEETAKVLGISARTVSRLRTQYGQELKGERKLPQPQSVTRNRAYTTLAEEARILDTVLAEAQQDGVVIVPPLKPRIEALLGRSVSLATVYKMLARHGWRKPAAETAPPKRDEASRQAWKKHSSGT</sequence>
<feature type="region of interest" description="Disordered" evidence="1">
    <location>
        <begin position="140"/>
        <end position="167"/>
    </location>
</feature>